<comment type="caution">
    <text evidence="1">The sequence shown here is derived from an EMBL/GenBank/DDBJ whole genome shotgun (WGS) entry which is preliminary data.</text>
</comment>
<evidence type="ECO:0000313" key="1">
    <source>
        <dbReference type="EMBL" id="KAJ1368490.1"/>
    </source>
</evidence>
<dbReference type="Proteomes" id="UP001196413">
    <property type="component" value="Unassembled WGS sequence"/>
</dbReference>
<reference evidence="1" key="1">
    <citation type="submission" date="2021-06" db="EMBL/GenBank/DDBJ databases">
        <title>Parelaphostrongylus tenuis whole genome reference sequence.</title>
        <authorList>
            <person name="Garwood T.J."/>
            <person name="Larsen P.A."/>
            <person name="Fountain-Jones N.M."/>
            <person name="Garbe J.R."/>
            <person name="Macchietto M.G."/>
            <person name="Kania S.A."/>
            <person name="Gerhold R.W."/>
            <person name="Richards J.E."/>
            <person name="Wolf T.M."/>
        </authorList>
    </citation>
    <scope>NUCLEOTIDE SEQUENCE</scope>
    <source>
        <strain evidence="1">MNPRO001-30</strain>
        <tissue evidence="1">Meninges</tissue>
    </source>
</reference>
<sequence length="66" mass="7526">MIHRDVRDNDDDDDGPSEATIKLTAKIDEKFRRAFPLRGEDVLRRPRPIAPPTLSQISKRLVLTTA</sequence>
<dbReference type="EMBL" id="JAHQIW010006204">
    <property type="protein sequence ID" value="KAJ1368490.1"/>
    <property type="molecule type" value="Genomic_DNA"/>
</dbReference>
<accession>A0AAD5R2N6</accession>
<keyword evidence="2" id="KW-1185">Reference proteome</keyword>
<protein>
    <submittedName>
        <fullName evidence="1">Uncharacterized protein</fullName>
    </submittedName>
</protein>
<proteinExistence type="predicted"/>
<organism evidence="1 2">
    <name type="scientific">Parelaphostrongylus tenuis</name>
    <name type="common">Meningeal worm</name>
    <dbReference type="NCBI Taxonomy" id="148309"/>
    <lineage>
        <taxon>Eukaryota</taxon>
        <taxon>Metazoa</taxon>
        <taxon>Ecdysozoa</taxon>
        <taxon>Nematoda</taxon>
        <taxon>Chromadorea</taxon>
        <taxon>Rhabditida</taxon>
        <taxon>Rhabditina</taxon>
        <taxon>Rhabditomorpha</taxon>
        <taxon>Strongyloidea</taxon>
        <taxon>Metastrongylidae</taxon>
        <taxon>Parelaphostrongylus</taxon>
    </lineage>
</organism>
<gene>
    <name evidence="1" type="ORF">KIN20_029626</name>
</gene>
<name>A0AAD5R2N6_PARTN</name>
<evidence type="ECO:0000313" key="2">
    <source>
        <dbReference type="Proteomes" id="UP001196413"/>
    </source>
</evidence>
<dbReference type="AlphaFoldDB" id="A0AAD5R2N6"/>